<dbReference type="EMBL" id="JAERUA010000001">
    <property type="protein sequence ID" value="KAI1904121.1"/>
    <property type="molecule type" value="Genomic_DNA"/>
</dbReference>
<dbReference type="PROSITE" id="PS50231">
    <property type="entry name" value="RICIN_B_LECTIN"/>
    <property type="match status" value="1"/>
</dbReference>
<dbReference type="InterPro" id="IPR052678">
    <property type="entry name" value="OST-beta_subunit"/>
</dbReference>
<keyword evidence="2" id="KW-0472">Membrane</keyword>
<dbReference type="InterPro" id="IPR029387">
    <property type="entry name" value="OSTbeta"/>
</dbReference>
<evidence type="ECO:0000313" key="4">
    <source>
        <dbReference type="Proteomes" id="UP000829720"/>
    </source>
</evidence>
<feature type="region of interest" description="Disordered" evidence="1">
    <location>
        <begin position="295"/>
        <end position="365"/>
    </location>
</feature>
<dbReference type="Pfam" id="PF15048">
    <property type="entry name" value="OSTbeta"/>
    <property type="match status" value="1"/>
</dbReference>
<dbReference type="PANTHER" id="PTHR36129:SF3">
    <property type="match status" value="1"/>
</dbReference>
<dbReference type="GO" id="GO:0022857">
    <property type="term" value="F:transmembrane transporter activity"/>
    <property type="evidence" value="ECO:0007669"/>
    <property type="project" value="InterPro"/>
</dbReference>
<dbReference type="GO" id="GO:0046982">
    <property type="term" value="F:protein heterodimerization activity"/>
    <property type="evidence" value="ECO:0007669"/>
    <property type="project" value="InterPro"/>
</dbReference>
<dbReference type="AlphaFoldDB" id="A0A8T3E3Z7"/>
<dbReference type="GO" id="GO:0005886">
    <property type="term" value="C:plasma membrane"/>
    <property type="evidence" value="ECO:0007669"/>
    <property type="project" value="InterPro"/>
</dbReference>
<dbReference type="OrthoDB" id="8959236at2759"/>
<gene>
    <name evidence="3" type="ORF">AGOR_G00002430</name>
</gene>
<proteinExistence type="predicted"/>
<accession>A0A8T3E3Z7</accession>
<keyword evidence="4" id="KW-1185">Reference proteome</keyword>
<comment type="caution">
    <text evidence="3">The sequence shown here is derived from an EMBL/GenBank/DDBJ whole genome shotgun (WGS) entry which is preliminary data.</text>
</comment>
<feature type="compositionally biased region" description="Polar residues" evidence="1">
    <location>
        <begin position="308"/>
        <end position="320"/>
    </location>
</feature>
<dbReference type="GO" id="GO:0015721">
    <property type="term" value="P:bile acid and bile salt transport"/>
    <property type="evidence" value="ECO:0007669"/>
    <property type="project" value="InterPro"/>
</dbReference>
<dbReference type="InterPro" id="IPR035992">
    <property type="entry name" value="Ricin_B-like_lectins"/>
</dbReference>
<evidence type="ECO:0000313" key="3">
    <source>
        <dbReference type="EMBL" id="KAI1904121.1"/>
    </source>
</evidence>
<reference evidence="3" key="1">
    <citation type="submission" date="2021-01" db="EMBL/GenBank/DDBJ databases">
        <authorList>
            <person name="Zahm M."/>
            <person name="Roques C."/>
            <person name="Cabau C."/>
            <person name="Klopp C."/>
            <person name="Donnadieu C."/>
            <person name="Jouanno E."/>
            <person name="Lampietro C."/>
            <person name="Louis A."/>
            <person name="Herpin A."/>
            <person name="Echchiki A."/>
            <person name="Berthelot C."/>
            <person name="Parey E."/>
            <person name="Roest-Crollius H."/>
            <person name="Braasch I."/>
            <person name="Postlethwait J."/>
            <person name="Bobe J."/>
            <person name="Montfort J."/>
            <person name="Bouchez O."/>
            <person name="Begum T."/>
            <person name="Mejri S."/>
            <person name="Adams A."/>
            <person name="Chen W.-J."/>
            <person name="Guiguen Y."/>
        </authorList>
    </citation>
    <scope>NUCLEOTIDE SEQUENCE</scope>
    <source>
        <tissue evidence="3">Blood</tissue>
    </source>
</reference>
<dbReference type="Proteomes" id="UP000829720">
    <property type="component" value="Unassembled WGS sequence"/>
</dbReference>
<dbReference type="SUPFAM" id="SSF50370">
    <property type="entry name" value="Ricin B-like lectins"/>
    <property type="match status" value="1"/>
</dbReference>
<protein>
    <recommendedName>
        <fullName evidence="5">Ricin B lectin domain-containing protein</fullName>
    </recommendedName>
</protein>
<dbReference type="PANTHER" id="PTHR36129">
    <property type="entry name" value="ORGANIC SOLUTE TRANSPORTER SUBUNIT BETA-RELATED"/>
    <property type="match status" value="1"/>
</dbReference>
<evidence type="ECO:0008006" key="5">
    <source>
        <dbReference type="Google" id="ProtNLM"/>
    </source>
</evidence>
<feature type="transmembrane region" description="Helical" evidence="2">
    <location>
        <begin position="237"/>
        <end position="260"/>
    </location>
</feature>
<keyword evidence="2" id="KW-0812">Transmembrane</keyword>
<organism evidence="3 4">
    <name type="scientific">Albula goreensis</name>
    <dbReference type="NCBI Taxonomy" id="1534307"/>
    <lineage>
        <taxon>Eukaryota</taxon>
        <taxon>Metazoa</taxon>
        <taxon>Chordata</taxon>
        <taxon>Craniata</taxon>
        <taxon>Vertebrata</taxon>
        <taxon>Euteleostomi</taxon>
        <taxon>Actinopterygii</taxon>
        <taxon>Neopterygii</taxon>
        <taxon>Teleostei</taxon>
        <taxon>Albuliformes</taxon>
        <taxon>Albulidae</taxon>
        <taxon>Albula</taxon>
    </lineage>
</organism>
<feature type="compositionally biased region" description="Polar residues" evidence="1">
    <location>
        <begin position="342"/>
        <end position="357"/>
    </location>
</feature>
<dbReference type="Gene3D" id="2.80.10.50">
    <property type="match status" value="1"/>
</dbReference>
<evidence type="ECO:0000256" key="2">
    <source>
        <dbReference type="SAM" id="Phobius"/>
    </source>
</evidence>
<keyword evidence="2" id="KW-1133">Transmembrane helix</keyword>
<feature type="region of interest" description="Disordered" evidence="1">
    <location>
        <begin position="191"/>
        <end position="212"/>
    </location>
</feature>
<sequence length="365" mass="40423">MLRPHDLWLLPESQTICRQSTGTTFTAHTDNPSTSQASTLFIRKGSHALIRMLLTWIVYCVLLQVVYSMEIHGPHHRQCLQDSLQNQTLQLRSCDTTLDFQSWAWEDGHFLVNKGSGRCLSGKRTAGVFTTPCGHSSVLHWRCHGDRLTGLGGSVELWRDGSVLLLSPRSGPPRRGSIGHRDACKAELRSGRVSRDLKDQQPGGAKRNQQGAAMGAEAQMAFLKWYYRTEDPSSWKYAMLAMSFGALLLGSVLLAISVMANRSRRKLAQYKAAALAVQMEELQDLMVTQPCTIPPKEEVPAQADAPKDTQTPHNSQTTQESEPHQINEPLPESQAEPEPLQESAQTGEITPTVAVTQETDENVSQ</sequence>
<evidence type="ECO:0000256" key="1">
    <source>
        <dbReference type="SAM" id="MobiDB-lite"/>
    </source>
</evidence>
<name>A0A8T3E3Z7_9TELE</name>
<dbReference type="CDD" id="cd23385">
    <property type="entry name" value="beta-trefoil_Ricin_MRC-like"/>
    <property type="match status" value="1"/>
</dbReference>